<feature type="compositionally biased region" description="Low complexity" evidence="1">
    <location>
        <begin position="94"/>
        <end position="115"/>
    </location>
</feature>
<dbReference type="AlphaFoldDB" id="A0A182JAB2"/>
<dbReference type="CDD" id="cd17352">
    <property type="entry name" value="MFS_MCT_SLC16"/>
    <property type="match status" value="1"/>
</dbReference>
<keyword evidence="2" id="KW-0812">Transmembrane</keyword>
<evidence type="ECO:0000256" key="1">
    <source>
        <dbReference type="SAM" id="MobiDB-lite"/>
    </source>
</evidence>
<protein>
    <recommendedName>
        <fullName evidence="4">Major facilitator superfamily (MFS) profile domain-containing protein</fullName>
    </recommendedName>
</protein>
<dbReference type="GO" id="GO:0008028">
    <property type="term" value="F:monocarboxylic acid transmembrane transporter activity"/>
    <property type="evidence" value="ECO:0007669"/>
    <property type="project" value="TreeGrafter"/>
</dbReference>
<accession>A0A182JAB2</accession>
<keyword evidence="2" id="KW-1133">Transmembrane helix</keyword>
<feature type="transmembrane region" description="Helical" evidence="2">
    <location>
        <begin position="394"/>
        <end position="417"/>
    </location>
</feature>
<dbReference type="FunFam" id="1.20.1250.20:FF:000449">
    <property type="entry name" value="monocarboxylate transporter 13"/>
    <property type="match status" value="1"/>
</dbReference>
<dbReference type="STRING" id="41427.A0A182JAB2"/>
<feature type="transmembrane region" description="Helical" evidence="2">
    <location>
        <begin position="874"/>
        <end position="897"/>
    </location>
</feature>
<reference evidence="3" key="1">
    <citation type="submission" date="2022-08" db="UniProtKB">
        <authorList>
            <consortium name="EnsemblMetazoa"/>
        </authorList>
    </citation>
    <scope>IDENTIFICATION</scope>
    <source>
        <strain evidence="3">EBRO</strain>
    </source>
</reference>
<dbReference type="Pfam" id="PF07690">
    <property type="entry name" value="MFS_1"/>
    <property type="match status" value="2"/>
</dbReference>
<dbReference type="InterPro" id="IPR050327">
    <property type="entry name" value="Proton-linked_MCT"/>
</dbReference>
<feature type="region of interest" description="Disordered" evidence="1">
    <location>
        <begin position="70"/>
        <end position="172"/>
    </location>
</feature>
<dbReference type="EnsemblMetazoa" id="AATE014325-RA">
    <property type="protein sequence ID" value="AATE014325-PA.1"/>
    <property type="gene ID" value="AATE014325"/>
</dbReference>
<feature type="region of interest" description="Disordered" evidence="1">
    <location>
        <begin position="972"/>
        <end position="1019"/>
    </location>
</feature>
<feature type="region of interest" description="Disordered" evidence="1">
    <location>
        <begin position="508"/>
        <end position="558"/>
    </location>
</feature>
<sequence>MIRFSFVEAQAIAAPTTTVSQEASEGERRNGVAHHFVDIPWCGRAGTGWNHRPHAGDWCCTEPGNERRPPLLRAPLGSHVVSGHRASGTKCDASHVAQASPGSSSSQQIVSSSSSNMGEESLERSEAKVLQPHVADYSPVRTHHQPDQEQDDSQQQQPQPPDSNQQGAPNEAGIRNSLKTVDPELQSIVTVKDETTTFNRVHPPTLVLASQNQQSPTHEESDAHQNETVSESNGTLLPRNGSAAKIGRSVSNSTMFQQANGRGGGPPVALGQDTKGGPFDPEDGTSESDYELVPPDGGWGWLVLAGSMLVNILVPGTIKSFGVLFVEFLEAFQASPSAAAWIPALCYFLYSSLGPLSSILSVKYSYRTVTIVGGTFAAVGMIITYWATSVNYLYVSYGVLVGTGAGLSFPPTVYIVTSYFVRLRGLANGLCISGSALGSIILPPVLRFLLETYGYRGACLIMGGITLNVWVAAIFYEPVEKHMKRVRKRITPVDEEIEGALTSAVHRGDTIPEECESNETDPTADRDASTKQLAVSSSKKPKFAIMGDDTPTISTPTLEHKSPDIFRFNPKNGLLDGFARSVSAAAVPVSYGRDKDELLGGGAGGGAGGFVDGGSTRRQRKISTPIKEEHRNLTFTSQLSSTSILPANDSSTGLGSYFRLNRLNSMRSGGPQGGHGTSGTNPSGRAPKRSPSTSSFQYMSTPFHGSTLSTHQPKEFASHLSLRSFGGSVTARGKAGGGDDDPATNGTICGGTDPVVDRETGTKQGSSMGKTFFDLSLLSDPSYLVILISNSTNAIGYTNFIILLPAYAISLGFDKSLAAYLLSIVSTLDLVGRIGGSALSDTNLIPKTWYFVGGLSISGLALALLPTVRDYTMVSLFCGLFGLASGTYVGITAVIMADMLGTERLTSSYGISLFVNGILQLIGPPICGVIFERMGRYQPLFTALGFILLGGSALWGFMPVINRQKRRKAAAEAARQKATLQGPLAKGNAEDVDDIDDDDDDDGADRTMREGAEKSLIAA</sequence>
<feature type="transmembrane region" description="Helical" evidence="2">
    <location>
        <begin position="429"/>
        <end position="449"/>
    </location>
</feature>
<dbReference type="PANTHER" id="PTHR11360">
    <property type="entry name" value="MONOCARBOXYLATE TRANSPORTER"/>
    <property type="match status" value="1"/>
</dbReference>
<keyword evidence="2" id="KW-0472">Membrane</keyword>
<feature type="transmembrane region" description="Helical" evidence="2">
    <location>
        <begin position="794"/>
        <end position="811"/>
    </location>
</feature>
<dbReference type="Gene3D" id="1.20.1250.20">
    <property type="entry name" value="MFS general substrate transporter like domains"/>
    <property type="match status" value="2"/>
</dbReference>
<feature type="region of interest" description="Disordered" evidence="1">
    <location>
        <begin position="663"/>
        <end position="698"/>
    </location>
</feature>
<feature type="region of interest" description="Disordered" evidence="1">
    <location>
        <begin position="255"/>
        <end position="288"/>
    </location>
</feature>
<dbReference type="InterPro" id="IPR036259">
    <property type="entry name" value="MFS_trans_sf"/>
</dbReference>
<evidence type="ECO:0000256" key="2">
    <source>
        <dbReference type="SAM" id="Phobius"/>
    </source>
</evidence>
<feature type="region of interest" description="Disordered" evidence="1">
    <location>
        <begin position="731"/>
        <end position="755"/>
    </location>
</feature>
<feature type="transmembrane region" description="Helical" evidence="2">
    <location>
        <begin position="937"/>
        <end position="958"/>
    </location>
</feature>
<dbReference type="VEuPathDB" id="VectorBase:AATE014325"/>
<feature type="region of interest" description="Disordered" evidence="1">
    <location>
        <begin position="606"/>
        <end position="627"/>
    </location>
</feature>
<organism evidence="3">
    <name type="scientific">Anopheles atroparvus</name>
    <name type="common">European mosquito</name>
    <dbReference type="NCBI Taxonomy" id="41427"/>
    <lineage>
        <taxon>Eukaryota</taxon>
        <taxon>Metazoa</taxon>
        <taxon>Ecdysozoa</taxon>
        <taxon>Arthropoda</taxon>
        <taxon>Hexapoda</taxon>
        <taxon>Insecta</taxon>
        <taxon>Pterygota</taxon>
        <taxon>Neoptera</taxon>
        <taxon>Endopterygota</taxon>
        <taxon>Diptera</taxon>
        <taxon>Nematocera</taxon>
        <taxon>Culicoidea</taxon>
        <taxon>Culicidae</taxon>
        <taxon>Anophelinae</taxon>
        <taxon>Anopheles</taxon>
    </lineage>
</organism>
<evidence type="ECO:0000313" key="3">
    <source>
        <dbReference type="EnsemblMetazoa" id="AATE014325-PA.1"/>
    </source>
</evidence>
<feature type="transmembrane region" description="Helical" evidence="2">
    <location>
        <begin position="455"/>
        <end position="479"/>
    </location>
</feature>
<feature type="transmembrane region" description="Helical" evidence="2">
    <location>
        <begin position="817"/>
        <end position="836"/>
    </location>
</feature>
<evidence type="ECO:0008006" key="4">
    <source>
        <dbReference type="Google" id="ProtNLM"/>
    </source>
</evidence>
<feature type="compositionally biased region" description="Low complexity" evidence="1">
    <location>
        <begin position="153"/>
        <end position="166"/>
    </location>
</feature>
<dbReference type="PANTHER" id="PTHR11360:SF293">
    <property type="entry name" value="HERMES, ISOFORM A"/>
    <property type="match status" value="1"/>
</dbReference>
<feature type="compositionally biased region" description="Polar residues" evidence="1">
    <location>
        <begin position="226"/>
        <end position="235"/>
    </location>
</feature>
<name>A0A182JAB2_ANOAO</name>
<feature type="compositionally biased region" description="Acidic residues" evidence="1">
    <location>
        <begin position="990"/>
        <end position="1003"/>
    </location>
</feature>
<feature type="transmembrane region" description="Helical" evidence="2">
    <location>
        <begin position="848"/>
        <end position="868"/>
    </location>
</feature>
<feature type="region of interest" description="Disordered" evidence="1">
    <location>
        <begin position="210"/>
        <end position="242"/>
    </location>
</feature>
<feature type="transmembrane region" description="Helical" evidence="2">
    <location>
        <begin position="368"/>
        <end position="388"/>
    </location>
</feature>
<dbReference type="FunFam" id="1.20.1250.20:FF:000320">
    <property type="entry name" value="Monocarboxylate transporter"/>
    <property type="match status" value="1"/>
</dbReference>
<feature type="transmembrane region" description="Helical" evidence="2">
    <location>
        <begin position="909"/>
        <end position="931"/>
    </location>
</feature>
<dbReference type="InterPro" id="IPR011701">
    <property type="entry name" value="MFS"/>
</dbReference>
<dbReference type="SUPFAM" id="SSF103473">
    <property type="entry name" value="MFS general substrate transporter"/>
    <property type="match status" value="1"/>
</dbReference>
<proteinExistence type="predicted"/>
<feature type="compositionally biased region" description="Basic and acidic residues" evidence="1">
    <location>
        <begin position="1004"/>
        <end position="1013"/>
    </location>
</feature>
<feature type="transmembrane region" description="Helical" evidence="2">
    <location>
        <begin position="338"/>
        <end position="356"/>
    </location>
</feature>